<dbReference type="SUPFAM" id="SSF53720">
    <property type="entry name" value="ALDH-like"/>
    <property type="match status" value="1"/>
</dbReference>
<dbReference type="RefSeq" id="WP_307157383.1">
    <property type="nucleotide sequence ID" value="NZ_JAUSWH010000003.1"/>
</dbReference>
<evidence type="ECO:0000256" key="1">
    <source>
        <dbReference type="ARBA" id="ARBA00009986"/>
    </source>
</evidence>
<dbReference type="PANTHER" id="PTHR43217:SF2">
    <property type="entry name" value="SUCCINATE-SEMIALDEHYDE DEHYDROGENASE [NADP(+)]"/>
    <property type="match status" value="1"/>
</dbReference>
<keyword evidence="3 5" id="KW-0560">Oxidoreductase</keyword>
<dbReference type="Pfam" id="PF00171">
    <property type="entry name" value="Aldedh"/>
    <property type="match status" value="1"/>
</dbReference>
<dbReference type="Gene3D" id="3.40.605.10">
    <property type="entry name" value="Aldehyde Dehydrogenase, Chain A, domain 1"/>
    <property type="match status" value="1"/>
</dbReference>
<dbReference type="Proteomes" id="UP001235269">
    <property type="component" value="Unassembled WGS sequence"/>
</dbReference>
<dbReference type="EC" id="1.2.1.16" evidence="5"/>
<dbReference type="EC" id="1.2.1.20" evidence="5"/>
<proteinExistence type="inferred from homology"/>
<protein>
    <submittedName>
        <fullName evidence="5">Succinate-semialdehyde dehydrogenase/glutarate-semialdehyde dehydrogenase</fullName>
        <ecNumber evidence="5">1.2.1.16</ecNumber>
        <ecNumber evidence="5">1.2.1.20</ecNumber>
        <ecNumber evidence="5">1.2.1.79</ecNumber>
    </submittedName>
</protein>
<gene>
    <name evidence="5" type="ORF">QO005_001528</name>
</gene>
<dbReference type="PANTHER" id="PTHR43217">
    <property type="entry name" value="SUCCINATE SEMIALDEHYDE DEHYDROGENASE [NAD(P)+] SAD"/>
    <property type="match status" value="1"/>
</dbReference>
<accession>A0ABU0IC41</accession>
<dbReference type="InterPro" id="IPR015590">
    <property type="entry name" value="Aldehyde_DH_dom"/>
</dbReference>
<evidence type="ECO:0000313" key="6">
    <source>
        <dbReference type="Proteomes" id="UP001235269"/>
    </source>
</evidence>
<feature type="domain" description="Aldehyde dehydrogenase" evidence="4">
    <location>
        <begin position="3"/>
        <end position="453"/>
    </location>
</feature>
<comment type="similarity">
    <text evidence="1">Belongs to the aldehyde dehydrogenase family.</text>
</comment>
<dbReference type="EC" id="1.2.1.79" evidence="5"/>
<organism evidence="5 6">
    <name type="scientific">Rhizobium paknamense</name>
    <dbReference type="NCBI Taxonomy" id="1206817"/>
    <lineage>
        <taxon>Bacteria</taxon>
        <taxon>Pseudomonadati</taxon>
        <taxon>Pseudomonadota</taxon>
        <taxon>Alphaproteobacteria</taxon>
        <taxon>Hyphomicrobiales</taxon>
        <taxon>Rhizobiaceae</taxon>
        <taxon>Rhizobium/Agrobacterium group</taxon>
        <taxon>Rhizobium</taxon>
    </lineage>
</organism>
<keyword evidence="2" id="KW-0521">NADP</keyword>
<evidence type="ECO:0000313" key="5">
    <source>
        <dbReference type="EMBL" id="MDQ0455198.1"/>
    </source>
</evidence>
<name>A0ABU0IC41_9HYPH</name>
<dbReference type="InterPro" id="IPR016161">
    <property type="entry name" value="Ald_DH/histidinol_DH"/>
</dbReference>
<evidence type="ECO:0000256" key="3">
    <source>
        <dbReference type="ARBA" id="ARBA00023002"/>
    </source>
</evidence>
<dbReference type="InterPro" id="IPR016163">
    <property type="entry name" value="Ald_DH_C"/>
</dbReference>
<dbReference type="GO" id="GO:0036243">
    <property type="term" value="F:succinate-semialdehyde dehydrogenase (NADP+) activity"/>
    <property type="evidence" value="ECO:0007669"/>
    <property type="project" value="UniProtKB-EC"/>
</dbReference>
<dbReference type="InterPro" id="IPR044148">
    <property type="entry name" value="ALDH_GabD1-like"/>
</dbReference>
<sequence length="463" mass="50405">MTYATINPYTNEVLANFPEATDAEVKDAITAAHGAFLFWRETSFAERAAVLQKAANLLRQNADDHARLLTLEMGKLISEARAEVELSAKILEYYVKYAEKLLQPERLPVADPAEGEAVLVAEPLGVLLAIEPWNFPYYQIARILAPQLSAGNTLLLKHASNVPQCAANFERLMRQAGLPDGAFTNLYATRAQVEMIINDPRVHGVALTGSEDAGAVVAAQAGRALKKSTMELGGSDAFIVLADADLAKTVKWAVFGRHWNGGQVCVSSKRMIIVDEVYDEFLNRYRHGVAALVAGDPFDAATTLAPLSSQKAADDIRDKIREAVALGAHAEEVGPPVPNRGAFVQPTILTELADDNPARYWEFFGPVSMLFRARDEEDAIRIANDSPFGLGGSVFTGNPRHGAEVAKRISTGMVFVNHPTKVEADLPFGGIRRSGYGRELLGLGLKEFVNHKLIDIVDIDARF</sequence>
<evidence type="ECO:0000256" key="2">
    <source>
        <dbReference type="ARBA" id="ARBA00022857"/>
    </source>
</evidence>
<dbReference type="InterPro" id="IPR047110">
    <property type="entry name" value="GABD/Sad-like"/>
</dbReference>
<dbReference type="GO" id="GO:0102810">
    <property type="term" value="F:glutarate-semialdehyde dehydrogenase (NADP+) activity"/>
    <property type="evidence" value="ECO:0007669"/>
    <property type="project" value="UniProtKB-EC"/>
</dbReference>
<evidence type="ECO:0000259" key="4">
    <source>
        <dbReference type="Pfam" id="PF00171"/>
    </source>
</evidence>
<dbReference type="CDD" id="cd07100">
    <property type="entry name" value="ALDH_SSADH1_GabD1"/>
    <property type="match status" value="1"/>
</dbReference>
<comment type="caution">
    <text evidence="5">The sequence shown here is derived from an EMBL/GenBank/DDBJ whole genome shotgun (WGS) entry which is preliminary data.</text>
</comment>
<reference evidence="5 6" key="1">
    <citation type="submission" date="2023-07" db="EMBL/GenBank/DDBJ databases">
        <title>Genomic Encyclopedia of Type Strains, Phase IV (KMG-IV): sequencing the most valuable type-strain genomes for metagenomic binning, comparative biology and taxonomic classification.</title>
        <authorList>
            <person name="Goeker M."/>
        </authorList>
    </citation>
    <scope>NUCLEOTIDE SEQUENCE [LARGE SCALE GENOMIC DNA]</scope>
    <source>
        <strain evidence="5 6">DSM 100301</strain>
    </source>
</reference>
<keyword evidence="6" id="KW-1185">Reference proteome</keyword>
<dbReference type="EMBL" id="JAUSWH010000003">
    <property type="protein sequence ID" value="MDQ0455198.1"/>
    <property type="molecule type" value="Genomic_DNA"/>
</dbReference>
<dbReference type="Gene3D" id="3.40.309.10">
    <property type="entry name" value="Aldehyde Dehydrogenase, Chain A, domain 2"/>
    <property type="match status" value="1"/>
</dbReference>
<dbReference type="InterPro" id="IPR016162">
    <property type="entry name" value="Ald_DH_N"/>
</dbReference>